<accession>A0AA88XRN7</accession>
<sequence length="240" mass="26538">MLSLCLICFLPMSSDGMFILSNMSVSLLSAQLAFIGAENAYSEKIRPGNLMDKSFKKISVMLICWGLPLVIVGITCAIWGRDYGYGDICWLPEKYGARWAFLGPVAVIQIFNLAVFVTILATRFALDCKKSSKLSTIVGNQVWTFVSMFPVLGLMWIFGFAVSFGQSKFMQYIYVLLASTQGFSIFLCHVMTNSNVRKTLCVKMKPDATDDSVSEGLSEDFTHSSNIVVVGDKESETTRG</sequence>
<feature type="transmembrane region" description="Helical" evidence="5">
    <location>
        <begin position="16"/>
        <end position="37"/>
    </location>
</feature>
<dbReference type="Proteomes" id="UP001186944">
    <property type="component" value="Unassembled WGS sequence"/>
</dbReference>
<feature type="chain" id="PRO_5041680968" description="G-protein coupled receptors family 2 profile 2 domain-containing protein" evidence="6">
    <location>
        <begin position="17"/>
        <end position="240"/>
    </location>
</feature>
<keyword evidence="6" id="KW-0732">Signal</keyword>
<organism evidence="8 9">
    <name type="scientific">Pinctada imbricata</name>
    <name type="common">Atlantic pearl-oyster</name>
    <name type="synonym">Pinctada martensii</name>
    <dbReference type="NCBI Taxonomy" id="66713"/>
    <lineage>
        <taxon>Eukaryota</taxon>
        <taxon>Metazoa</taxon>
        <taxon>Spiralia</taxon>
        <taxon>Lophotrochozoa</taxon>
        <taxon>Mollusca</taxon>
        <taxon>Bivalvia</taxon>
        <taxon>Autobranchia</taxon>
        <taxon>Pteriomorphia</taxon>
        <taxon>Pterioida</taxon>
        <taxon>Pterioidea</taxon>
        <taxon>Pteriidae</taxon>
        <taxon>Pinctada</taxon>
    </lineage>
</organism>
<feature type="signal peptide" evidence="6">
    <location>
        <begin position="1"/>
        <end position="16"/>
    </location>
</feature>
<evidence type="ECO:0000313" key="8">
    <source>
        <dbReference type="EMBL" id="KAK3086272.1"/>
    </source>
</evidence>
<dbReference type="PANTHER" id="PTHR12011">
    <property type="entry name" value="ADHESION G-PROTEIN COUPLED RECEPTOR"/>
    <property type="match status" value="1"/>
</dbReference>
<proteinExistence type="predicted"/>
<evidence type="ECO:0000256" key="3">
    <source>
        <dbReference type="ARBA" id="ARBA00022989"/>
    </source>
</evidence>
<evidence type="ECO:0000313" key="9">
    <source>
        <dbReference type="Proteomes" id="UP001186944"/>
    </source>
</evidence>
<dbReference type="GO" id="GO:0005886">
    <property type="term" value="C:plasma membrane"/>
    <property type="evidence" value="ECO:0007669"/>
    <property type="project" value="TreeGrafter"/>
</dbReference>
<feature type="transmembrane region" description="Helical" evidence="5">
    <location>
        <begin position="171"/>
        <end position="190"/>
    </location>
</feature>
<keyword evidence="2 5" id="KW-0812">Transmembrane</keyword>
<evidence type="ECO:0000259" key="7">
    <source>
        <dbReference type="PROSITE" id="PS50261"/>
    </source>
</evidence>
<feature type="transmembrane region" description="Helical" evidence="5">
    <location>
        <begin position="142"/>
        <end position="165"/>
    </location>
</feature>
<dbReference type="Gene3D" id="1.20.1070.10">
    <property type="entry name" value="Rhodopsin 7-helix transmembrane proteins"/>
    <property type="match status" value="1"/>
</dbReference>
<dbReference type="EMBL" id="VSWD01000012">
    <property type="protein sequence ID" value="KAK3086272.1"/>
    <property type="molecule type" value="Genomic_DNA"/>
</dbReference>
<dbReference type="AlphaFoldDB" id="A0AA88XRN7"/>
<evidence type="ECO:0000256" key="1">
    <source>
        <dbReference type="ARBA" id="ARBA00004141"/>
    </source>
</evidence>
<keyword evidence="3 5" id="KW-1133">Transmembrane helix</keyword>
<evidence type="ECO:0000256" key="5">
    <source>
        <dbReference type="SAM" id="Phobius"/>
    </source>
</evidence>
<keyword evidence="9" id="KW-1185">Reference proteome</keyword>
<feature type="transmembrane region" description="Helical" evidence="5">
    <location>
        <begin position="58"/>
        <end position="80"/>
    </location>
</feature>
<feature type="transmembrane region" description="Helical" evidence="5">
    <location>
        <begin position="100"/>
        <end position="121"/>
    </location>
</feature>
<dbReference type="Pfam" id="PF00002">
    <property type="entry name" value="7tm_2"/>
    <property type="match status" value="1"/>
</dbReference>
<evidence type="ECO:0000256" key="2">
    <source>
        <dbReference type="ARBA" id="ARBA00022692"/>
    </source>
</evidence>
<gene>
    <name evidence="8" type="ORF">FSP39_016125</name>
</gene>
<dbReference type="GO" id="GO:0004930">
    <property type="term" value="F:G protein-coupled receptor activity"/>
    <property type="evidence" value="ECO:0007669"/>
    <property type="project" value="InterPro"/>
</dbReference>
<dbReference type="InterPro" id="IPR000832">
    <property type="entry name" value="GPCR_2_secretin-like"/>
</dbReference>
<dbReference type="PROSITE" id="PS50261">
    <property type="entry name" value="G_PROTEIN_RECEP_F2_4"/>
    <property type="match status" value="1"/>
</dbReference>
<keyword evidence="4 5" id="KW-0472">Membrane</keyword>
<reference evidence="8" key="1">
    <citation type="submission" date="2019-08" db="EMBL/GenBank/DDBJ databases">
        <title>The improved chromosome-level genome for the pearl oyster Pinctada fucata martensii using PacBio sequencing and Hi-C.</title>
        <authorList>
            <person name="Zheng Z."/>
        </authorList>
    </citation>
    <scope>NUCLEOTIDE SEQUENCE</scope>
    <source>
        <strain evidence="8">ZZ-2019</strain>
        <tissue evidence="8">Adductor muscle</tissue>
    </source>
</reference>
<dbReference type="GO" id="GO:0007166">
    <property type="term" value="P:cell surface receptor signaling pathway"/>
    <property type="evidence" value="ECO:0007669"/>
    <property type="project" value="InterPro"/>
</dbReference>
<dbReference type="InterPro" id="IPR017981">
    <property type="entry name" value="GPCR_2-like_7TM"/>
</dbReference>
<evidence type="ECO:0000256" key="6">
    <source>
        <dbReference type="SAM" id="SignalP"/>
    </source>
</evidence>
<comment type="subcellular location">
    <subcellularLocation>
        <location evidence="1">Membrane</location>
        <topology evidence="1">Multi-pass membrane protein</topology>
    </subcellularLocation>
</comment>
<comment type="caution">
    <text evidence="8">The sequence shown here is derived from an EMBL/GenBank/DDBJ whole genome shotgun (WGS) entry which is preliminary data.</text>
</comment>
<dbReference type="PANTHER" id="PTHR12011:SF347">
    <property type="entry name" value="FI21270P1-RELATED"/>
    <property type="match status" value="1"/>
</dbReference>
<name>A0AA88XRN7_PINIB</name>
<protein>
    <recommendedName>
        <fullName evidence="7">G-protein coupled receptors family 2 profile 2 domain-containing protein</fullName>
    </recommendedName>
</protein>
<evidence type="ECO:0000256" key="4">
    <source>
        <dbReference type="ARBA" id="ARBA00023136"/>
    </source>
</evidence>
<feature type="domain" description="G-protein coupled receptors family 2 profile 2" evidence="7">
    <location>
        <begin position="1"/>
        <end position="193"/>
    </location>
</feature>